<dbReference type="EMBL" id="QREG01000003">
    <property type="protein sequence ID" value="REE01644.1"/>
    <property type="molecule type" value="Genomic_DNA"/>
</dbReference>
<evidence type="ECO:0000313" key="10">
    <source>
        <dbReference type="Proteomes" id="UP000256779"/>
    </source>
</evidence>
<evidence type="ECO:0000256" key="1">
    <source>
        <dbReference type="ARBA" id="ARBA00004651"/>
    </source>
</evidence>
<keyword evidence="5 6" id="KW-0472">Membrane</keyword>
<feature type="transmembrane region" description="Helical" evidence="6">
    <location>
        <begin position="334"/>
        <end position="357"/>
    </location>
</feature>
<evidence type="ECO:0000256" key="6">
    <source>
        <dbReference type="SAM" id="Phobius"/>
    </source>
</evidence>
<feature type="domain" description="Polysaccharide chain length determinant N-terminal" evidence="7">
    <location>
        <begin position="12"/>
        <end position="64"/>
    </location>
</feature>
<evidence type="ECO:0000256" key="3">
    <source>
        <dbReference type="ARBA" id="ARBA00022692"/>
    </source>
</evidence>
<dbReference type="Proteomes" id="UP000256779">
    <property type="component" value="Unassembled WGS sequence"/>
</dbReference>
<sequence length="360" mass="40677">MDQKKNSFVKEDEIDLIELAKLIWSRRLFIVKVTSAFVVLGLIIAFTSPVEYKTSCTLIPEAINEPGKLGGSLGGLASLAGVDLGGLSNGSQGINPALYQSVSRSTPFLLTLMRQEYFFSEVGDTLSIYDYYMEHYEVGMFGWILAIPGKLIGLLRPSADIEGVSMKSVDSVALSLTKAEQSIVDNLHSRVFVEMDWDLNVVKIEVEMQDPVVAAQMAQFTQNYITNYVTDYSISKSMQQLESIEEQYLDRKSAFEQAQYRLAAFRDRNQNVQTARARSEEERLQSEYNLSFNVYNQLAQQKEAIKLQIKEKTPVFTILEPVKVPVEKSKPKRMIIFAAYVVAGIFIGFLYITILYVRNE</sequence>
<gene>
    <name evidence="9" type="ORF">C7460_103161</name>
</gene>
<dbReference type="AlphaFoldDB" id="A0A3D9L6B7"/>
<dbReference type="PANTHER" id="PTHR32309:SF13">
    <property type="entry name" value="FERRIC ENTEROBACTIN TRANSPORT PROTEIN FEPE"/>
    <property type="match status" value="1"/>
</dbReference>
<dbReference type="PANTHER" id="PTHR32309">
    <property type="entry name" value="TYROSINE-PROTEIN KINASE"/>
    <property type="match status" value="1"/>
</dbReference>
<keyword evidence="10" id="KW-1185">Reference proteome</keyword>
<keyword evidence="9" id="KW-0418">Kinase</keyword>
<dbReference type="GO" id="GO:0005886">
    <property type="term" value="C:plasma membrane"/>
    <property type="evidence" value="ECO:0007669"/>
    <property type="project" value="UniProtKB-SubCell"/>
</dbReference>
<dbReference type="InterPro" id="IPR032807">
    <property type="entry name" value="GNVR"/>
</dbReference>
<keyword evidence="9" id="KW-0808">Transferase</keyword>
<comment type="caution">
    <text evidence="9">The sequence shown here is derived from an EMBL/GenBank/DDBJ whole genome shotgun (WGS) entry which is preliminary data.</text>
</comment>
<keyword evidence="3 6" id="KW-0812">Transmembrane</keyword>
<evidence type="ECO:0000256" key="4">
    <source>
        <dbReference type="ARBA" id="ARBA00022989"/>
    </source>
</evidence>
<evidence type="ECO:0000256" key="5">
    <source>
        <dbReference type="ARBA" id="ARBA00023136"/>
    </source>
</evidence>
<keyword evidence="2" id="KW-1003">Cell membrane</keyword>
<dbReference type="InterPro" id="IPR050445">
    <property type="entry name" value="Bact_polysacc_biosynth/exp"/>
</dbReference>
<dbReference type="OrthoDB" id="1522571at2"/>
<dbReference type="InterPro" id="IPR003856">
    <property type="entry name" value="LPS_length_determ_N"/>
</dbReference>
<dbReference type="Pfam" id="PF02706">
    <property type="entry name" value="Wzz"/>
    <property type="match status" value="1"/>
</dbReference>
<protein>
    <submittedName>
        <fullName evidence="9">Putative tyrosine kinase-like protein</fullName>
    </submittedName>
</protein>
<evidence type="ECO:0000259" key="7">
    <source>
        <dbReference type="Pfam" id="PF02706"/>
    </source>
</evidence>
<dbReference type="GO" id="GO:0004713">
    <property type="term" value="F:protein tyrosine kinase activity"/>
    <property type="evidence" value="ECO:0007669"/>
    <property type="project" value="TreeGrafter"/>
</dbReference>
<feature type="domain" description="Tyrosine-protein kinase G-rich" evidence="8">
    <location>
        <begin position="283"/>
        <end position="353"/>
    </location>
</feature>
<name>A0A3D9L6B7_MARFU</name>
<dbReference type="Pfam" id="PF13807">
    <property type="entry name" value="GNVR"/>
    <property type="match status" value="1"/>
</dbReference>
<evidence type="ECO:0000313" key="9">
    <source>
        <dbReference type="EMBL" id="REE01644.1"/>
    </source>
</evidence>
<reference evidence="9 10" key="1">
    <citation type="submission" date="2018-07" db="EMBL/GenBank/DDBJ databases">
        <title>Genomic Encyclopedia of Type Strains, Phase IV (KMG-IV): sequencing the most valuable type-strain genomes for metagenomic binning, comparative biology and taxonomic classification.</title>
        <authorList>
            <person name="Goeker M."/>
        </authorList>
    </citation>
    <scope>NUCLEOTIDE SEQUENCE [LARGE SCALE GENOMIC DNA]</scope>
    <source>
        <strain evidence="9 10">DSM 4134</strain>
    </source>
</reference>
<comment type="subcellular location">
    <subcellularLocation>
        <location evidence="1">Cell membrane</location>
        <topology evidence="1">Multi-pass membrane protein</topology>
    </subcellularLocation>
</comment>
<keyword evidence="4 6" id="KW-1133">Transmembrane helix</keyword>
<accession>A0A3D9L6B7</accession>
<proteinExistence type="predicted"/>
<dbReference type="RefSeq" id="WP_115866924.1">
    <property type="nucleotide sequence ID" value="NZ_QREG01000003.1"/>
</dbReference>
<organism evidence="9 10">
    <name type="scientific">Marinoscillum furvescens DSM 4134</name>
    <dbReference type="NCBI Taxonomy" id="1122208"/>
    <lineage>
        <taxon>Bacteria</taxon>
        <taxon>Pseudomonadati</taxon>
        <taxon>Bacteroidota</taxon>
        <taxon>Cytophagia</taxon>
        <taxon>Cytophagales</taxon>
        <taxon>Reichenbachiellaceae</taxon>
        <taxon>Marinoscillum</taxon>
    </lineage>
</organism>
<evidence type="ECO:0000259" key="8">
    <source>
        <dbReference type="Pfam" id="PF13807"/>
    </source>
</evidence>
<feature type="transmembrane region" description="Helical" evidence="6">
    <location>
        <begin position="29"/>
        <end position="47"/>
    </location>
</feature>
<evidence type="ECO:0000256" key="2">
    <source>
        <dbReference type="ARBA" id="ARBA00022475"/>
    </source>
</evidence>